<feature type="compositionally biased region" description="Basic and acidic residues" evidence="1">
    <location>
        <begin position="25"/>
        <end position="40"/>
    </location>
</feature>
<gene>
    <name evidence="2" type="ORF">E2C01_065491</name>
</gene>
<evidence type="ECO:0000313" key="2">
    <source>
        <dbReference type="EMBL" id="MPC71219.1"/>
    </source>
</evidence>
<dbReference type="EMBL" id="VSRR010032516">
    <property type="protein sequence ID" value="MPC71219.1"/>
    <property type="molecule type" value="Genomic_DNA"/>
</dbReference>
<dbReference type="AlphaFoldDB" id="A0A5B7HNA7"/>
<name>A0A5B7HNA7_PORTR</name>
<proteinExistence type="predicted"/>
<accession>A0A5B7HNA7</accession>
<sequence length="67" mass="7859">MLPPRPPALTSRPAERLPLFSLTPLHHDSTPAPRRERQRDGGRRKLLIWWMVRADRHDLLTTMARNV</sequence>
<protein>
    <submittedName>
        <fullName evidence="2">Uncharacterized protein</fullName>
    </submittedName>
</protein>
<dbReference type="Proteomes" id="UP000324222">
    <property type="component" value="Unassembled WGS sequence"/>
</dbReference>
<keyword evidence="3" id="KW-1185">Reference proteome</keyword>
<comment type="caution">
    <text evidence="2">The sequence shown here is derived from an EMBL/GenBank/DDBJ whole genome shotgun (WGS) entry which is preliminary data.</text>
</comment>
<evidence type="ECO:0000256" key="1">
    <source>
        <dbReference type="SAM" id="MobiDB-lite"/>
    </source>
</evidence>
<evidence type="ECO:0000313" key="3">
    <source>
        <dbReference type="Proteomes" id="UP000324222"/>
    </source>
</evidence>
<reference evidence="2 3" key="1">
    <citation type="submission" date="2019-05" db="EMBL/GenBank/DDBJ databases">
        <title>Another draft genome of Portunus trituberculatus and its Hox gene families provides insights of decapod evolution.</title>
        <authorList>
            <person name="Jeong J.-H."/>
            <person name="Song I."/>
            <person name="Kim S."/>
            <person name="Choi T."/>
            <person name="Kim D."/>
            <person name="Ryu S."/>
            <person name="Kim W."/>
        </authorList>
    </citation>
    <scope>NUCLEOTIDE SEQUENCE [LARGE SCALE GENOMIC DNA]</scope>
    <source>
        <tissue evidence="2">Muscle</tissue>
    </source>
</reference>
<feature type="region of interest" description="Disordered" evidence="1">
    <location>
        <begin position="1"/>
        <end position="40"/>
    </location>
</feature>
<organism evidence="2 3">
    <name type="scientific">Portunus trituberculatus</name>
    <name type="common">Swimming crab</name>
    <name type="synonym">Neptunus trituberculatus</name>
    <dbReference type="NCBI Taxonomy" id="210409"/>
    <lineage>
        <taxon>Eukaryota</taxon>
        <taxon>Metazoa</taxon>
        <taxon>Ecdysozoa</taxon>
        <taxon>Arthropoda</taxon>
        <taxon>Crustacea</taxon>
        <taxon>Multicrustacea</taxon>
        <taxon>Malacostraca</taxon>
        <taxon>Eumalacostraca</taxon>
        <taxon>Eucarida</taxon>
        <taxon>Decapoda</taxon>
        <taxon>Pleocyemata</taxon>
        <taxon>Brachyura</taxon>
        <taxon>Eubrachyura</taxon>
        <taxon>Portunoidea</taxon>
        <taxon>Portunidae</taxon>
        <taxon>Portuninae</taxon>
        <taxon>Portunus</taxon>
    </lineage>
</organism>